<comment type="caution">
    <text evidence="2">The sequence shown here is derived from an EMBL/GenBank/DDBJ whole genome shotgun (WGS) entry which is preliminary data.</text>
</comment>
<name>A0A7J7W7Z3_RHIFE</name>
<proteinExistence type="predicted"/>
<reference evidence="2 3" key="1">
    <citation type="journal article" date="2020" name="Nature">
        <title>Six reference-quality genomes reveal evolution of bat adaptations.</title>
        <authorList>
            <person name="Jebb D."/>
            <person name="Huang Z."/>
            <person name="Pippel M."/>
            <person name="Hughes G.M."/>
            <person name="Lavrichenko K."/>
            <person name="Devanna P."/>
            <person name="Winkler S."/>
            <person name="Jermiin L.S."/>
            <person name="Skirmuntt E.C."/>
            <person name="Katzourakis A."/>
            <person name="Burkitt-Gray L."/>
            <person name="Ray D.A."/>
            <person name="Sullivan K.A.M."/>
            <person name="Roscito J.G."/>
            <person name="Kirilenko B.M."/>
            <person name="Davalos L.M."/>
            <person name="Corthals A.P."/>
            <person name="Power M.L."/>
            <person name="Jones G."/>
            <person name="Ransome R.D."/>
            <person name="Dechmann D.K.N."/>
            <person name="Locatelli A.G."/>
            <person name="Puechmaille S.J."/>
            <person name="Fedrigo O."/>
            <person name="Jarvis E.D."/>
            <person name="Hiller M."/>
            <person name="Vernes S.C."/>
            <person name="Myers E.W."/>
            <person name="Teeling E.C."/>
        </authorList>
    </citation>
    <scope>NUCLEOTIDE SEQUENCE [LARGE SCALE GENOMIC DNA]</scope>
    <source>
        <strain evidence="2">MRhiFer1</strain>
        <tissue evidence="2">Lung</tissue>
    </source>
</reference>
<protein>
    <submittedName>
        <fullName evidence="2">Uncharacterized protein</fullName>
    </submittedName>
</protein>
<evidence type="ECO:0000256" key="1">
    <source>
        <dbReference type="SAM" id="MobiDB-lite"/>
    </source>
</evidence>
<gene>
    <name evidence="2" type="ORF">mRhiFer1_008171</name>
</gene>
<dbReference type="Proteomes" id="UP000585614">
    <property type="component" value="Unassembled WGS sequence"/>
</dbReference>
<feature type="region of interest" description="Disordered" evidence="1">
    <location>
        <begin position="66"/>
        <end position="87"/>
    </location>
</feature>
<evidence type="ECO:0000313" key="3">
    <source>
        <dbReference type="Proteomes" id="UP000585614"/>
    </source>
</evidence>
<evidence type="ECO:0000313" key="2">
    <source>
        <dbReference type="EMBL" id="KAF6333413.1"/>
    </source>
</evidence>
<accession>A0A7J7W7Z3</accession>
<sequence>MGRPGRPGLGRPPGLAEFPSPRPSLGLGFASASAVVMLPGPSTAYVPFLHCTARWARARPLLCSASQSSGGDGVGAGSESGGGAAGHAALDMARKGYAEMQKLAPPLSWESRAQLRVVVGATPSPAAFTRPLKFSATVRAALTPEALQA</sequence>
<dbReference type="AlphaFoldDB" id="A0A7J7W7Z3"/>
<feature type="compositionally biased region" description="Gly residues" evidence="1">
    <location>
        <begin position="70"/>
        <end position="85"/>
    </location>
</feature>
<organism evidence="2 3">
    <name type="scientific">Rhinolophus ferrumequinum</name>
    <name type="common">Greater horseshoe bat</name>
    <dbReference type="NCBI Taxonomy" id="59479"/>
    <lineage>
        <taxon>Eukaryota</taxon>
        <taxon>Metazoa</taxon>
        <taxon>Chordata</taxon>
        <taxon>Craniata</taxon>
        <taxon>Vertebrata</taxon>
        <taxon>Euteleostomi</taxon>
        <taxon>Mammalia</taxon>
        <taxon>Eutheria</taxon>
        <taxon>Laurasiatheria</taxon>
        <taxon>Chiroptera</taxon>
        <taxon>Yinpterochiroptera</taxon>
        <taxon>Rhinolophoidea</taxon>
        <taxon>Rhinolophidae</taxon>
        <taxon>Rhinolophinae</taxon>
        <taxon>Rhinolophus</taxon>
    </lineage>
</organism>
<dbReference type="EMBL" id="JACAGC010000011">
    <property type="protein sequence ID" value="KAF6333413.1"/>
    <property type="molecule type" value="Genomic_DNA"/>
</dbReference>